<feature type="binding site" evidence="8">
    <location>
        <position position="72"/>
    </location>
    <ligand>
        <name>shikimate</name>
        <dbReference type="ChEBI" id="CHEBI:36208"/>
    </ligand>
</feature>
<dbReference type="GO" id="GO:0009423">
    <property type="term" value="P:chorismate biosynthetic process"/>
    <property type="evidence" value="ECO:0007669"/>
    <property type="project" value="UniProtKB-UniRule"/>
</dbReference>
<sequence length="283" mass="29119">MSPPQKPFKTFRQTRLFGLFGTPVSQSLSPLMQNAAFAHAGVDAVCLAFDAPDIQKGISAMRALGMGGGSVTMPHKTAAAALADDLDGPAKAVGAVNTIVNRNGILRGHNTDIPGALAALGEKTSIRGKSAAVIGAGGAAAAMVFGIMEAGGRVTILNRSVQRGEALARRLGADFLPLGEMEAGAFDIVANATPAGMAPDIESMPIPANSLKKGMTVMDAVYHPLKTRLIRTAEKAGCRVVDGAAMFVFQGAAQFELWTGLKPPVAVMRRAVLTALGVSGGER</sequence>
<dbReference type="Gene3D" id="3.40.50.720">
    <property type="entry name" value="NAD(P)-binding Rossmann-like Domain"/>
    <property type="match status" value="1"/>
</dbReference>
<feature type="domain" description="Shikimate dehydrogenase substrate binding N-terminal" evidence="10">
    <location>
        <begin position="19"/>
        <end position="99"/>
    </location>
</feature>
<evidence type="ECO:0000256" key="6">
    <source>
        <dbReference type="ARBA" id="ARBA00023141"/>
    </source>
</evidence>
<feature type="binding site" evidence="8">
    <location>
        <position position="250"/>
    </location>
    <ligand>
        <name>shikimate</name>
        <dbReference type="ChEBI" id="CHEBI:36208"/>
    </ligand>
</feature>
<keyword evidence="3 8" id="KW-0028">Amino-acid biosynthesis</keyword>
<feature type="active site" description="Proton acceptor" evidence="8">
    <location>
        <position position="76"/>
    </location>
</feature>
<feature type="domain" description="Quinate/shikimate 5-dehydrogenase/glutamyl-tRNA reductase" evidence="9">
    <location>
        <begin position="125"/>
        <end position="195"/>
    </location>
</feature>
<dbReference type="GO" id="GO:0008652">
    <property type="term" value="P:amino acid biosynthetic process"/>
    <property type="evidence" value="ECO:0007669"/>
    <property type="project" value="UniProtKB-KW"/>
</dbReference>
<feature type="binding site" evidence="8">
    <location>
        <position position="243"/>
    </location>
    <ligand>
        <name>NADP(+)</name>
        <dbReference type="ChEBI" id="CHEBI:58349"/>
    </ligand>
</feature>
<evidence type="ECO:0000256" key="7">
    <source>
        <dbReference type="ARBA" id="ARBA00049442"/>
    </source>
</evidence>
<dbReference type="PANTHER" id="PTHR21089">
    <property type="entry name" value="SHIKIMATE DEHYDROGENASE"/>
    <property type="match status" value="1"/>
</dbReference>
<protein>
    <recommendedName>
        <fullName evidence="2 8">Shikimate dehydrogenase (NADP(+))</fullName>
        <shortName evidence="8">SDH</shortName>
        <ecNumber evidence="2 8">1.1.1.25</ecNumber>
    </recommendedName>
</protein>
<feature type="binding site" evidence="8">
    <location>
        <position position="222"/>
    </location>
    <ligand>
        <name>shikimate</name>
        <dbReference type="ChEBI" id="CHEBI:36208"/>
    </ligand>
</feature>
<dbReference type="EC" id="1.1.1.25" evidence="2 8"/>
<comment type="pathway">
    <text evidence="1 8">Metabolic intermediate biosynthesis; chorismate biosynthesis; chorismate from D-erythrose 4-phosphate and phosphoenolpyruvate: step 4/7.</text>
</comment>
<dbReference type="InterPro" id="IPR011342">
    <property type="entry name" value="Shikimate_DH"/>
</dbReference>
<feature type="binding site" evidence="8">
    <location>
        <begin position="27"/>
        <end position="29"/>
    </location>
    <ligand>
        <name>shikimate</name>
        <dbReference type="ChEBI" id="CHEBI:36208"/>
    </ligand>
</feature>
<dbReference type="InterPro" id="IPR006151">
    <property type="entry name" value="Shikm_DH/Glu-tRNA_Rdtase"/>
</dbReference>
<reference evidence="12" key="1">
    <citation type="submission" date="2019-01" db="EMBL/GenBank/DDBJ databases">
        <authorList>
            <consortium name="Genoscope - CEA"/>
            <person name="William W."/>
        </authorList>
    </citation>
    <scope>NUCLEOTIDE SEQUENCE</scope>
    <source>
        <strain evidence="12">CR-1</strain>
    </source>
</reference>
<feature type="binding site" evidence="8">
    <location>
        <begin position="135"/>
        <end position="139"/>
    </location>
    <ligand>
        <name>NADP(+)</name>
        <dbReference type="ChEBI" id="CHEBI:58349"/>
    </ligand>
</feature>
<dbReference type="SUPFAM" id="SSF53223">
    <property type="entry name" value="Aminoacid dehydrogenase-like, N-terminal domain"/>
    <property type="match status" value="1"/>
</dbReference>
<dbReference type="GO" id="GO:0004764">
    <property type="term" value="F:shikimate 3-dehydrogenase (NADP+) activity"/>
    <property type="evidence" value="ECO:0007669"/>
    <property type="project" value="UniProtKB-UniRule"/>
</dbReference>
<feature type="domain" description="SDH C-terminal" evidence="11">
    <location>
        <begin position="245"/>
        <end position="273"/>
    </location>
</feature>
<comment type="caution">
    <text evidence="8">Lacks conserved residue(s) required for the propagation of feature annotation.</text>
</comment>
<evidence type="ECO:0000256" key="4">
    <source>
        <dbReference type="ARBA" id="ARBA00022857"/>
    </source>
</evidence>
<dbReference type="InterPro" id="IPR013708">
    <property type="entry name" value="Shikimate_DH-bd_N"/>
</dbReference>
<evidence type="ECO:0000259" key="10">
    <source>
        <dbReference type="Pfam" id="PF08501"/>
    </source>
</evidence>
<dbReference type="AlphaFoldDB" id="A0A484HB19"/>
<comment type="subunit">
    <text evidence="8">Homodimer.</text>
</comment>
<dbReference type="GO" id="GO:0009073">
    <property type="term" value="P:aromatic amino acid family biosynthetic process"/>
    <property type="evidence" value="ECO:0007669"/>
    <property type="project" value="UniProtKB-KW"/>
</dbReference>
<feature type="binding site" evidence="8">
    <location>
        <position position="220"/>
    </location>
    <ligand>
        <name>NADP(+)</name>
        <dbReference type="ChEBI" id="CHEBI:58349"/>
    </ligand>
</feature>
<feature type="binding site" evidence="8">
    <location>
        <position position="112"/>
    </location>
    <ligand>
        <name>shikimate</name>
        <dbReference type="ChEBI" id="CHEBI:36208"/>
    </ligand>
</feature>
<dbReference type="Pfam" id="PF18317">
    <property type="entry name" value="SDH_C"/>
    <property type="match status" value="1"/>
</dbReference>
<dbReference type="UniPathway" id="UPA00053">
    <property type="reaction ID" value="UER00087"/>
</dbReference>
<dbReference type="Gene3D" id="3.40.50.10860">
    <property type="entry name" value="Leucine Dehydrogenase, chain A, domain 1"/>
    <property type="match status" value="1"/>
</dbReference>
<evidence type="ECO:0000313" key="12">
    <source>
        <dbReference type="EMBL" id="VEN72510.1"/>
    </source>
</evidence>
<evidence type="ECO:0000256" key="1">
    <source>
        <dbReference type="ARBA" id="ARBA00004871"/>
    </source>
</evidence>
<keyword evidence="4 8" id="KW-0521">NADP</keyword>
<dbReference type="InterPro" id="IPR041121">
    <property type="entry name" value="SDH_C"/>
</dbReference>
<dbReference type="EMBL" id="CAACVI010000001">
    <property type="protein sequence ID" value="VEN72510.1"/>
    <property type="molecule type" value="Genomic_DNA"/>
</dbReference>
<dbReference type="HAMAP" id="MF_00222">
    <property type="entry name" value="Shikimate_DH_AroE"/>
    <property type="match status" value="1"/>
</dbReference>
<comment type="function">
    <text evidence="8">Involved in the biosynthesis of the chorismate, which leads to the biosynthesis of aromatic amino acids. Catalyzes the reversible NADPH linked reduction of 3-dehydroshikimate (DHSA) to yield shikimate (SA).</text>
</comment>
<comment type="similarity">
    <text evidence="8">Belongs to the shikimate dehydrogenase family.</text>
</comment>
<dbReference type="GO" id="GO:0050661">
    <property type="term" value="F:NADP binding"/>
    <property type="evidence" value="ECO:0007669"/>
    <property type="project" value="InterPro"/>
</dbReference>
<evidence type="ECO:0000256" key="2">
    <source>
        <dbReference type="ARBA" id="ARBA00012962"/>
    </source>
</evidence>
<proteinExistence type="inferred from homology"/>
<gene>
    <name evidence="8 12" type="primary">aroE</name>
    <name evidence="12" type="ORF">EPICR_10008</name>
</gene>
<dbReference type="PANTHER" id="PTHR21089:SF1">
    <property type="entry name" value="BIFUNCTIONAL 3-DEHYDROQUINATE DEHYDRATASE_SHIKIMATE DEHYDROGENASE, CHLOROPLASTIC"/>
    <property type="match status" value="1"/>
</dbReference>
<evidence type="ECO:0000256" key="3">
    <source>
        <dbReference type="ARBA" id="ARBA00022605"/>
    </source>
</evidence>
<keyword evidence="6 8" id="KW-0057">Aromatic amino acid biosynthesis</keyword>
<dbReference type="NCBIfam" id="NF001319">
    <property type="entry name" value="PRK00258.3-3"/>
    <property type="match status" value="1"/>
</dbReference>
<dbReference type="InterPro" id="IPR022893">
    <property type="entry name" value="Shikimate_DH_fam"/>
</dbReference>
<name>A0A484HB19_9BACT</name>
<evidence type="ECO:0000256" key="5">
    <source>
        <dbReference type="ARBA" id="ARBA00023002"/>
    </source>
</evidence>
<dbReference type="Pfam" id="PF08501">
    <property type="entry name" value="Shikimate_dh_N"/>
    <property type="match status" value="1"/>
</dbReference>
<dbReference type="InterPro" id="IPR046346">
    <property type="entry name" value="Aminoacid_DH-like_N_sf"/>
</dbReference>
<organism evidence="12">
    <name type="scientific">uncultured Desulfobacteraceae bacterium</name>
    <dbReference type="NCBI Taxonomy" id="218296"/>
    <lineage>
        <taxon>Bacteria</taxon>
        <taxon>Pseudomonadati</taxon>
        <taxon>Thermodesulfobacteriota</taxon>
        <taxon>Desulfobacteria</taxon>
        <taxon>Desulfobacterales</taxon>
        <taxon>Desulfobacteraceae</taxon>
        <taxon>environmental samples</taxon>
    </lineage>
</organism>
<evidence type="ECO:0000256" key="8">
    <source>
        <dbReference type="HAMAP-Rule" id="MF_00222"/>
    </source>
</evidence>
<dbReference type="GO" id="GO:0019632">
    <property type="term" value="P:shikimate metabolic process"/>
    <property type="evidence" value="ECO:0007669"/>
    <property type="project" value="InterPro"/>
</dbReference>
<evidence type="ECO:0000259" key="11">
    <source>
        <dbReference type="Pfam" id="PF18317"/>
    </source>
</evidence>
<accession>A0A484HB19</accession>
<keyword evidence="5 8" id="KW-0560">Oxidoreductase</keyword>
<dbReference type="NCBIfam" id="TIGR00507">
    <property type="entry name" value="aroE"/>
    <property type="match status" value="1"/>
</dbReference>
<dbReference type="SUPFAM" id="SSF51735">
    <property type="entry name" value="NAD(P)-binding Rossmann-fold domains"/>
    <property type="match status" value="1"/>
</dbReference>
<evidence type="ECO:0000259" key="9">
    <source>
        <dbReference type="Pfam" id="PF01488"/>
    </source>
</evidence>
<dbReference type="InterPro" id="IPR036291">
    <property type="entry name" value="NAD(P)-bd_dom_sf"/>
</dbReference>
<comment type="catalytic activity">
    <reaction evidence="7 8">
        <text>shikimate + NADP(+) = 3-dehydroshikimate + NADPH + H(+)</text>
        <dbReference type="Rhea" id="RHEA:17737"/>
        <dbReference type="ChEBI" id="CHEBI:15378"/>
        <dbReference type="ChEBI" id="CHEBI:16630"/>
        <dbReference type="ChEBI" id="CHEBI:36208"/>
        <dbReference type="ChEBI" id="CHEBI:57783"/>
        <dbReference type="ChEBI" id="CHEBI:58349"/>
        <dbReference type="EC" id="1.1.1.25"/>
    </reaction>
</comment>
<dbReference type="CDD" id="cd01065">
    <property type="entry name" value="NAD_bind_Shikimate_DH"/>
    <property type="match status" value="1"/>
</dbReference>
<dbReference type="Pfam" id="PF01488">
    <property type="entry name" value="Shikimate_DH"/>
    <property type="match status" value="1"/>
</dbReference>
<feature type="binding site" evidence="8">
    <location>
        <position position="97"/>
    </location>
    <ligand>
        <name>shikimate</name>
        <dbReference type="ChEBI" id="CHEBI:36208"/>
    </ligand>
</feature>